<evidence type="ECO:0000313" key="1">
    <source>
        <dbReference type="EMBL" id="KAL2653048.1"/>
    </source>
</evidence>
<dbReference type="AlphaFoldDB" id="A0ABD1ZNL9"/>
<dbReference type="Proteomes" id="UP001605036">
    <property type="component" value="Unassembled WGS sequence"/>
</dbReference>
<evidence type="ECO:0000313" key="2">
    <source>
        <dbReference type="Proteomes" id="UP001605036"/>
    </source>
</evidence>
<dbReference type="EMBL" id="JBHFFA010000001">
    <property type="protein sequence ID" value="KAL2653048.1"/>
    <property type="molecule type" value="Genomic_DNA"/>
</dbReference>
<protein>
    <submittedName>
        <fullName evidence="1">Uncharacterized protein</fullName>
    </submittedName>
</protein>
<accession>A0ABD1ZNL9</accession>
<organism evidence="1 2">
    <name type="scientific">Riccia fluitans</name>
    <dbReference type="NCBI Taxonomy" id="41844"/>
    <lineage>
        <taxon>Eukaryota</taxon>
        <taxon>Viridiplantae</taxon>
        <taxon>Streptophyta</taxon>
        <taxon>Embryophyta</taxon>
        <taxon>Marchantiophyta</taxon>
        <taxon>Marchantiopsida</taxon>
        <taxon>Marchantiidae</taxon>
        <taxon>Marchantiales</taxon>
        <taxon>Ricciaceae</taxon>
        <taxon>Riccia</taxon>
    </lineage>
</organism>
<sequence length="102" mass="11885">MRELAVLHEFLDSLDASVNDNGSSSARYEIWTEWDSFREPYFTTPVSDLQEYCSPQPDTSVQIALLHLVEHLLPVQQSDWRDRILHIRGFRSRLRLNALDGL</sequence>
<reference evidence="1 2" key="1">
    <citation type="submission" date="2024-09" db="EMBL/GenBank/DDBJ databases">
        <title>Chromosome-scale assembly of Riccia fluitans.</title>
        <authorList>
            <person name="Paukszto L."/>
            <person name="Sawicki J."/>
            <person name="Karawczyk K."/>
            <person name="Piernik-Szablinska J."/>
            <person name="Szczecinska M."/>
            <person name="Mazdziarz M."/>
        </authorList>
    </citation>
    <scope>NUCLEOTIDE SEQUENCE [LARGE SCALE GENOMIC DNA]</scope>
    <source>
        <strain evidence="1">Rf_01</strain>
        <tissue evidence="1">Aerial parts of the thallus</tissue>
    </source>
</reference>
<gene>
    <name evidence="1" type="ORF">R1flu_021176</name>
</gene>
<comment type="caution">
    <text evidence="1">The sequence shown here is derived from an EMBL/GenBank/DDBJ whole genome shotgun (WGS) entry which is preliminary data.</text>
</comment>
<keyword evidence="2" id="KW-1185">Reference proteome</keyword>
<name>A0ABD1ZNL9_9MARC</name>
<proteinExistence type="predicted"/>